<comment type="caution">
    <text evidence="4">The sequence shown here is derived from an EMBL/GenBank/DDBJ whole genome shotgun (WGS) entry which is preliminary data.</text>
</comment>
<sequence length="215" mass="24181">MKEHHIYFAWYTTPLPPDRYQALLRVLPAVMQEKAGRYMRWQDAHAYVLGRHLLLYGLRQAGASPDLSYIRYSDNGRPSLPGMPAFNISHSGNLVLCVISPEPEVGIDIELHADINFADFDRCFGPAEWGRIHTAAMPGSLFYDYWTAKEAVLKADGCGLIEDLQLLALDEENRMLLNGRSWLLRSIPAFEGYSCHLATLDNSYGYTLTDAGALL</sequence>
<feature type="domain" description="4'-phosphopantetheinyl transferase" evidence="3">
    <location>
        <begin position="105"/>
        <end position="173"/>
    </location>
</feature>
<protein>
    <submittedName>
        <fullName evidence="4">4'-phosphopantetheinyl transferase superfamily protein</fullName>
    </submittedName>
</protein>
<reference evidence="4" key="1">
    <citation type="submission" date="2020-05" db="EMBL/GenBank/DDBJ databases">
        <title>Chitinophaga laudate sp. nov., isolated from a tropical peat swamp.</title>
        <authorList>
            <person name="Goh C.B.S."/>
            <person name="Lee M.S."/>
            <person name="Parimannan S."/>
            <person name="Pasbakhsh P."/>
            <person name="Yule C.M."/>
            <person name="Rajandas H."/>
            <person name="Loke S."/>
            <person name="Croft L."/>
            <person name="Tan J.B.L."/>
        </authorList>
    </citation>
    <scope>NUCLEOTIDE SEQUENCE</scope>
    <source>
        <strain evidence="4">Mgbs1</strain>
    </source>
</reference>
<dbReference type="GO" id="GO:0005829">
    <property type="term" value="C:cytosol"/>
    <property type="evidence" value="ECO:0007669"/>
    <property type="project" value="TreeGrafter"/>
</dbReference>
<dbReference type="Proteomes" id="UP000281028">
    <property type="component" value="Unassembled WGS sequence"/>
</dbReference>
<dbReference type="GO" id="GO:0000287">
    <property type="term" value="F:magnesium ion binding"/>
    <property type="evidence" value="ECO:0007669"/>
    <property type="project" value="InterPro"/>
</dbReference>
<keyword evidence="2 4" id="KW-0808">Transferase</keyword>
<gene>
    <name evidence="4" type="ORF">ECE50_013580</name>
</gene>
<dbReference type="EMBL" id="RIAR02000001">
    <property type="protein sequence ID" value="NSL87872.1"/>
    <property type="molecule type" value="Genomic_DNA"/>
</dbReference>
<organism evidence="4 5">
    <name type="scientific">Chitinophaga solisilvae</name>
    <dbReference type="NCBI Taxonomy" id="1233460"/>
    <lineage>
        <taxon>Bacteria</taxon>
        <taxon>Pseudomonadati</taxon>
        <taxon>Bacteroidota</taxon>
        <taxon>Chitinophagia</taxon>
        <taxon>Chitinophagales</taxon>
        <taxon>Chitinophagaceae</taxon>
        <taxon>Chitinophaga</taxon>
    </lineage>
</organism>
<dbReference type="OrthoDB" id="9808281at2"/>
<keyword evidence="5" id="KW-1185">Reference proteome</keyword>
<dbReference type="AlphaFoldDB" id="A0A433WD76"/>
<dbReference type="SUPFAM" id="SSF56214">
    <property type="entry name" value="4'-phosphopantetheinyl transferase"/>
    <property type="match status" value="2"/>
</dbReference>
<evidence type="ECO:0000313" key="5">
    <source>
        <dbReference type="Proteomes" id="UP000281028"/>
    </source>
</evidence>
<dbReference type="Gene3D" id="3.90.470.20">
    <property type="entry name" value="4'-phosphopantetheinyl transferase domain"/>
    <property type="match status" value="2"/>
</dbReference>
<dbReference type="Pfam" id="PF01648">
    <property type="entry name" value="ACPS"/>
    <property type="match status" value="1"/>
</dbReference>
<dbReference type="InterPro" id="IPR008278">
    <property type="entry name" value="4-PPantetheinyl_Trfase_dom"/>
</dbReference>
<dbReference type="GO" id="GO:0019878">
    <property type="term" value="P:lysine biosynthetic process via aminoadipic acid"/>
    <property type="evidence" value="ECO:0007669"/>
    <property type="project" value="TreeGrafter"/>
</dbReference>
<dbReference type="GO" id="GO:0008897">
    <property type="term" value="F:holo-[acyl-carrier-protein] synthase activity"/>
    <property type="evidence" value="ECO:0007669"/>
    <property type="project" value="InterPro"/>
</dbReference>
<comment type="similarity">
    <text evidence="1">Belongs to the P-Pant transferase superfamily. Gsp/Sfp/HetI/AcpT family.</text>
</comment>
<evidence type="ECO:0000259" key="3">
    <source>
        <dbReference type="Pfam" id="PF01648"/>
    </source>
</evidence>
<dbReference type="PANTHER" id="PTHR12215:SF10">
    <property type="entry name" value="L-AMINOADIPATE-SEMIALDEHYDE DEHYDROGENASE-PHOSPHOPANTETHEINYL TRANSFERASE"/>
    <property type="match status" value="1"/>
</dbReference>
<evidence type="ECO:0000256" key="1">
    <source>
        <dbReference type="ARBA" id="ARBA00010990"/>
    </source>
</evidence>
<evidence type="ECO:0000256" key="2">
    <source>
        <dbReference type="ARBA" id="ARBA00022679"/>
    </source>
</evidence>
<dbReference type="PANTHER" id="PTHR12215">
    <property type="entry name" value="PHOSPHOPANTETHEINE TRANSFERASE"/>
    <property type="match status" value="1"/>
</dbReference>
<dbReference type="InterPro" id="IPR037143">
    <property type="entry name" value="4-PPantetheinyl_Trfase_dom_sf"/>
</dbReference>
<evidence type="ECO:0000313" key="4">
    <source>
        <dbReference type="EMBL" id="NSL87872.1"/>
    </source>
</evidence>
<accession>A0A433WD76</accession>
<name>A0A433WD76_9BACT</name>
<dbReference type="InterPro" id="IPR050559">
    <property type="entry name" value="P-Pant_transferase_sf"/>
</dbReference>
<proteinExistence type="inferred from homology"/>